<dbReference type="SUPFAM" id="SSF51735">
    <property type="entry name" value="NAD(P)-binding Rossmann-fold domains"/>
    <property type="match status" value="1"/>
</dbReference>
<feature type="domain" description="NAD-dependent epimerase/dehydratase" evidence="2">
    <location>
        <begin position="7"/>
        <end position="238"/>
    </location>
</feature>
<dbReference type="PATRIC" id="fig|1685124.3.peg.223"/>
<name>A0A0M0BYT8_9ARCH</name>
<proteinExistence type="inferred from homology"/>
<sequence length="309" mass="34169">MFNEQEVVVTGAAGFIGSNLCRVLLEQGAKVTGFDNLYSGKMDFIKDLIDNGLNFMHGDIRDQKAIEESTKNCKFIFHLAAQTSVPFSMENPKEDCEINVVGTLNVLEAAKKARARMVFASSCAVYGNPEIRPTPETHRTHPIAFYGLTKLLGENYCRFYHETYKTEIVMLRIFNVYGPNCHGVIYDFLNKLQKNPSKLEVLGTGQQSRDFVYVSDMVNALLKAASTPKAAGQEFNIGTGTTTSVAEIAKMLIEILGLNTEIYVKGGIAWAGDMDITLADNSKAADILLWKPQVTLEQGLKKLISSGRY</sequence>
<dbReference type="InterPro" id="IPR036291">
    <property type="entry name" value="NAD(P)-bd_dom_sf"/>
</dbReference>
<protein>
    <recommendedName>
        <fullName evidence="2">NAD-dependent epimerase/dehydratase domain-containing protein</fullName>
    </recommendedName>
</protein>
<dbReference type="PANTHER" id="PTHR43000">
    <property type="entry name" value="DTDP-D-GLUCOSE 4,6-DEHYDRATASE-RELATED"/>
    <property type="match status" value="1"/>
</dbReference>
<comment type="caution">
    <text evidence="3">The sequence shown here is derived from an EMBL/GenBank/DDBJ whole genome shotgun (WGS) entry which is preliminary data.</text>
</comment>
<dbReference type="Proteomes" id="UP000037237">
    <property type="component" value="Unassembled WGS sequence"/>
</dbReference>
<accession>A0A0M0BYT8</accession>
<dbReference type="InterPro" id="IPR001509">
    <property type="entry name" value="Epimerase_deHydtase"/>
</dbReference>
<dbReference type="EMBL" id="LFWU01000028">
    <property type="protein sequence ID" value="KON33535.1"/>
    <property type="molecule type" value="Genomic_DNA"/>
</dbReference>
<dbReference type="Pfam" id="PF01370">
    <property type="entry name" value="Epimerase"/>
    <property type="match status" value="1"/>
</dbReference>
<reference evidence="3 4" key="1">
    <citation type="submission" date="2015-06" db="EMBL/GenBank/DDBJ databases">
        <title>New insights into the roles of widespread benthic archaea in carbon and nitrogen cycling.</title>
        <authorList>
            <person name="Lazar C.S."/>
            <person name="Baker B.J."/>
            <person name="Seitz K.W."/>
            <person name="Hyde A.S."/>
            <person name="Dick G.J."/>
            <person name="Hinrichs K.-U."/>
            <person name="Teske A.P."/>
        </authorList>
    </citation>
    <scope>NUCLEOTIDE SEQUENCE [LARGE SCALE GENOMIC DNA]</scope>
    <source>
        <strain evidence="3">SG8-32-1</strain>
    </source>
</reference>
<evidence type="ECO:0000313" key="3">
    <source>
        <dbReference type="EMBL" id="KON33535.1"/>
    </source>
</evidence>
<gene>
    <name evidence="3" type="ORF">AC477_01470</name>
</gene>
<comment type="similarity">
    <text evidence="1">Belongs to the NAD(P)-dependent epimerase/dehydratase family.</text>
</comment>
<evidence type="ECO:0000256" key="1">
    <source>
        <dbReference type="ARBA" id="ARBA00007637"/>
    </source>
</evidence>
<organism evidence="3 4">
    <name type="scientific">miscellaneous Crenarchaeota group-1 archaeon SG8-32-1</name>
    <dbReference type="NCBI Taxonomy" id="1685124"/>
    <lineage>
        <taxon>Archaea</taxon>
        <taxon>Candidatus Bathyarchaeota</taxon>
        <taxon>MCG-1</taxon>
    </lineage>
</organism>
<dbReference type="AlphaFoldDB" id="A0A0M0BYT8"/>
<dbReference type="Gene3D" id="3.40.50.720">
    <property type="entry name" value="NAD(P)-binding Rossmann-like Domain"/>
    <property type="match status" value="1"/>
</dbReference>
<evidence type="ECO:0000313" key="4">
    <source>
        <dbReference type="Proteomes" id="UP000037237"/>
    </source>
</evidence>
<evidence type="ECO:0000259" key="2">
    <source>
        <dbReference type="Pfam" id="PF01370"/>
    </source>
</evidence>